<dbReference type="RefSeq" id="WP_238464962.1">
    <property type="nucleotide sequence ID" value="NZ_JAKLJA010000013.1"/>
</dbReference>
<gene>
    <name evidence="2" type="ORF">L5014_17335</name>
</gene>
<dbReference type="InterPro" id="IPR036629">
    <property type="entry name" value="YjbJ_sf"/>
</dbReference>
<evidence type="ECO:0000313" key="3">
    <source>
        <dbReference type="Proteomes" id="UP001139308"/>
    </source>
</evidence>
<dbReference type="SUPFAM" id="SSF69047">
    <property type="entry name" value="Hypothetical protein YjbJ"/>
    <property type="match status" value="1"/>
</dbReference>
<reference evidence="2" key="1">
    <citation type="submission" date="2022-01" db="EMBL/GenBank/DDBJ databases">
        <title>Genome sequence and assembly of Parabukholderia sp. RG36.</title>
        <authorList>
            <person name="Chhetri G."/>
        </authorList>
    </citation>
    <scope>NUCLEOTIDE SEQUENCE</scope>
    <source>
        <strain evidence="2">RG36</strain>
    </source>
</reference>
<organism evidence="2 3">
    <name type="scientific">Paraburkholderia tagetis</name>
    <dbReference type="NCBI Taxonomy" id="2913261"/>
    <lineage>
        <taxon>Bacteria</taxon>
        <taxon>Pseudomonadati</taxon>
        <taxon>Pseudomonadota</taxon>
        <taxon>Betaproteobacteria</taxon>
        <taxon>Burkholderiales</taxon>
        <taxon>Burkholderiaceae</taxon>
        <taxon>Paraburkholderia</taxon>
    </lineage>
</organism>
<dbReference type="AlphaFoldDB" id="A0A9X1RMN2"/>
<keyword evidence="1" id="KW-1133">Transmembrane helix</keyword>
<comment type="caution">
    <text evidence="2">The sequence shown here is derived from an EMBL/GenBank/DDBJ whole genome shotgun (WGS) entry which is preliminary data.</text>
</comment>
<dbReference type="Proteomes" id="UP001139308">
    <property type="component" value="Unassembled WGS sequence"/>
</dbReference>
<name>A0A9X1RMN2_9BURK</name>
<evidence type="ECO:0000256" key="1">
    <source>
        <dbReference type="SAM" id="Phobius"/>
    </source>
</evidence>
<evidence type="ECO:0000313" key="2">
    <source>
        <dbReference type="EMBL" id="MCG5075106.1"/>
    </source>
</evidence>
<keyword evidence="1" id="KW-0472">Membrane</keyword>
<feature type="transmembrane region" description="Helical" evidence="1">
    <location>
        <begin position="63"/>
        <end position="82"/>
    </location>
</feature>
<keyword evidence="1" id="KW-0812">Transmembrane</keyword>
<proteinExistence type="predicted"/>
<accession>A0A9X1RMN2</accession>
<sequence length="85" mass="8817">MERTEAKGMIHEMAGGAQAMAGDLLGNADMQVSGRVKALCGKSQRLANNAAHATRETIAENPLAALGVAVGLGLACGALWAWRRE</sequence>
<protein>
    <submittedName>
        <fullName evidence="2">CsbD family protein</fullName>
    </submittedName>
</protein>
<dbReference type="EMBL" id="JAKLJA010000013">
    <property type="protein sequence ID" value="MCG5075106.1"/>
    <property type="molecule type" value="Genomic_DNA"/>
</dbReference>
<keyword evidence="3" id="KW-1185">Reference proteome</keyword>